<gene>
    <name evidence="3" type="ORF">Dsin_022075</name>
</gene>
<dbReference type="Pfam" id="PF00441">
    <property type="entry name" value="Acyl-CoA_dh_1"/>
    <property type="match status" value="1"/>
</dbReference>
<evidence type="ECO:0000256" key="1">
    <source>
        <dbReference type="ARBA" id="ARBA00022630"/>
    </source>
</evidence>
<accession>A0AAE0A0V0</accession>
<reference evidence="3" key="1">
    <citation type="journal article" date="2023" name="Plant J.">
        <title>Genome sequences and population genomics provide insights into the demographic history, inbreeding, and mutation load of two 'living fossil' tree species of Dipteronia.</title>
        <authorList>
            <person name="Feng Y."/>
            <person name="Comes H.P."/>
            <person name="Chen J."/>
            <person name="Zhu S."/>
            <person name="Lu R."/>
            <person name="Zhang X."/>
            <person name="Li P."/>
            <person name="Qiu J."/>
            <person name="Olsen K.M."/>
            <person name="Qiu Y."/>
        </authorList>
    </citation>
    <scope>NUCLEOTIDE SEQUENCE</scope>
    <source>
        <strain evidence="3">NBL</strain>
    </source>
</reference>
<dbReference type="EMBL" id="JANJYJ010000007">
    <property type="protein sequence ID" value="KAK3198660.1"/>
    <property type="molecule type" value="Genomic_DNA"/>
</dbReference>
<keyword evidence="4" id="KW-1185">Reference proteome</keyword>
<feature type="domain" description="Acyl-CoA dehydrogenase/oxidase C-terminal" evidence="2">
    <location>
        <begin position="5"/>
        <end position="96"/>
    </location>
</feature>
<dbReference type="InterPro" id="IPR045008">
    <property type="entry name" value="ACX4-like"/>
</dbReference>
<keyword evidence="1" id="KW-0285">Flavoprotein</keyword>
<dbReference type="PANTHER" id="PTHR43188">
    <property type="entry name" value="ACYL-COENZYME A OXIDASE"/>
    <property type="match status" value="1"/>
</dbReference>
<comment type="caution">
    <text evidence="3">The sequence shown here is derived from an EMBL/GenBank/DDBJ whole genome shotgun (WGS) entry which is preliminary data.</text>
</comment>
<dbReference type="GO" id="GO:0005777">
    <property type="term" value="C:peroxisome"/>
    <property type="evidence" value="ECO:0007669"/>
    <property type="project" value="TreeGrafter"/>
</dbReference>
<dbReference type="InterPro" id="IPR009075">
    <property type="entry name" value="AcylCo_DH/oxidase_C"/>
</dbReference>
<evidence type="ECO:0000259" key="2">
    <source>
        <dbReference type="Pfam" id="PF00441"/>
    </source>
</evidence>
<proteinExistence type="predicted"/>
<sequence length="123" mass="13657">MSMIQRYLMERKHFGAPLAASLIIQQRLVKILGNGQAMTLVGWQICKLYKMGKMTSHQASLAKTWITSKAREIVALGRESLGANRILTGFLVAKAFCESLGANGILDYLFLECIVETDTCVFN</sequence>
<dbReference type="PANTHER" id="PTHR43188:SF1">
    <property type="entry name" value="ACYL-COA DEHYDROGENASE"/>
    <property type="match status" value="1"/>
</dbReference>
<evidence type="ECO:0000313" key="3">
    <source>
        <dbReference type="EMBL" id="KAK3198660.1"/>
    </source>
</evidence>
<dbReference type="Proteomes" id="UP001281410">
    <property type="component" value="Unassembled WGS sequence"/>
</dbReference>
<dbReference type="InterPro" id="IPR036250">
    <property type="entry name" value="AcylCo_DH-like_C"/>
</dbReference>
<dbReference type="GO" id="GO:0003995">
    <property type="term" value="F:acyl-CoA dehydrogenase activity"/>
    <property type="evidence" value="ECO:0007669"/>
    <property type="project" value="InterPro"/>
</dbReference>
<name>A0AAE0A0V0_9ROSI</name>
<protein>
    <recommendedName>
        <fullName evidence="2">Acyl-CoA dehydrogenase/oxidase C-terminal domain-containing protein</fullName>
    </recommendedName>
</protein>
<dbReference type="GO" id="GO:0006635">
    <property type="term" value="P:fatty acid beta-oxidation"/>
    <property type="evidence" value="ECO:0007669"/>
    <property type="project" value="InterPro"/>
</dbReference>
<dbReference type="AlphaFoldDB" id="A0AAE0A0V0"/>
<dbReference type="SUPFAM" id="SSF47203">
    <property type="entry name" value="Acyl-CoA dehydrogenase C-terminal domain-like"/>
    <property type="match status" value="1"/>
</dbReference>
<evidence type="ECO:0000313" key="4">
    <source>
        <dbReference type="Proteomes" id="UP001281410"/>
    </source>
</evidence>
<dbReference type="Gene3D" id="1.20.140.10">
    <property type="entry name" value="Butyryl-CoA Dehydrogenase, subunit A, domain 3"/>
    <property type="match status" value="1"/>
</dbReference>
<organism evidence="3 4">
    <name type="scientific">Dipteronia sinensis</name>
    <dbReference type="NCBI Taxonomy" id="43782"/>
    <lineage>
        <taxon>Eukaryota</taxon>
        <taxon>Viridiplantae</taxon>
        <taxon>Streptophyta</taxon>
        <taxon>Embryophyta</taxon>
        <taxon>Tracheophyta</taxon>
        <taxon>Spermatophyta</taxon>
        <taxon>Magnoliopsida</taxon>
        <taxon>eudicotyledons</taxon>
        <taxon>Gunneridae</taxon>
        <taxon>Pentapetalae</taxon>
        <taxon>rosids</taxon>
        <taxon>malvids</taxon>
        <taxon>Sapindales</taxon>
        <taxon>Sapindaceae</taxon>
        <taxon>Hippocastanoideae</taxon>
        <taxon>Acereae</taxon>
        <taxon>Dipteronia</taxon>
    </lineage>
</organism>